<dbReference type="EMBL" id="JXXN02002716">
    <property type="protein sequence ID" value="THD22505.1"/>
    <property type="molecule type" value="Genomic_DNA"/>
</dbReference>
<feature type="transmembrane region" description="Helical" evidence="1">
    <location>
        <begin position="116"/>
        <end position="134"/>
    </location>
</feature>
<evidence type="ECO:0000313" key="2">
    <source>
        <dbReference type="EMBL" id="THD22505.1"/>
    </source>
</evidence>
<evidence type="ECO:0000256" key="1">
    <source>
        <dbReference type="SAM" id="Phobius"/>
    </source>
</evidence>
<keyword evidence="1" id="KW-0812">Transmembrane</keyword>
<proteinExistence type="predicted"/>
<accession>A0A4E0R631</accession>
<reference evidence="2" key="1">
    <citation type="submission" date="2019-03" db="EMBL/GenBank/DDBJ databases">
        <title>Improved annotation for the trematode Fasciola hepatica.</title>
        <authorList>
            <person name="Choi Y.-J."/>
            <person name="Martin J."/>
            <person name="Mitreva M."/>
        </authorList>
    </citation>
    <scope>NUCLEOTIDE SEQUENCE [LARGE SCALE GENOMIC DNA]</scope>
</reference>
<keyword evidence="3" id="KW-1185">Reference proteome</keyword>
<feature type="transmembrane region" description="Helical" evidence="1">
    <location>
        <begin position="74"/>
        <end position="96"/>
    </location>
</feature>
<organism evidence="2 3">
    <name type="scientific">Fasciola hepatica</name>
    <name type="common">Liver fluke</name>
    <dbReference type="NCBI Taxonomy" id="6192"/>
    <lineage>
        <taxon>Eukaryota</taxon>
        <taxon>Metazoa</taxon>
        <taxon>Spiralia</taxon>
        <taxon>Lophotrochozoa</taxon>
        <taxon>Platyhelminthes</taxon>
        <taxon>Trematoda</taxon>
        <taxon>Digenea</taxon>
        <taxon>Plagiorchiida</taxon>
        <taxon>Echinostomata</taxon>
        <taxon>Echinostomatoidea</taxon>
        <taxon>Fasciolidae</taxon>
        <taxon>Fasciola</taxon>
    </lineage>
</organism>
<dbReference type="Proteomes" id="UP000230066">
    <property type="component" value="Unassembled WGS sequence"/>
</dbReference>
<name>A0A4E0R631_FASHE</name>
<dbReference type="AlphaFoldDB" id="A0A4E0R631"/>
<keyword evidence="1" id="KW-1133">Transmembrane helix</keyword>
<sequence>MGLLGKILCLIACAVGVVCTLAPIIQDRDQVRNAENMTNNYRGSIGCTFIALFIFAAGLIFLFITLCCSCSDTCMGIVIAVVGGAALFFTICAYALLKNSTGYTPNQVPTVPEWLLGSIVASTGVILCSLTLAVS</sequence>
<feature type="transmembrane region" description="Helical" evidence="1">
    <location>
        <begin position="7"/>
        <end position="25"/>
    </location>
</feature>
<evidence type="ECO:0000313" key="3">
    <source>
        <dbReference type="Proteomes" id="UP000230066"/>
    </source>
</evidence>
<gene>
    <name evidence="2" type="ORF">D915_006813</name>
</gene>
<comment type="caution">
    <text evidence="2">The sequence shown here is derived from an EMBL/GenBank/DDBJ whole genome shotgun (WGS) entry which is preliminary data.</text>
</comment>
<protein>
    <submittedName>
        <fullName evidence="2">Uncharacterized protein</fullName>
    </submittedName>
</protein>
<keyword evidence="1" id="KW-0472">Membrane</keyword>
<feature type="transmembrane region" description="Helical" evidence="1">
    <location>
        <begin position="45"/>
        <end position="67"/>
    </location>
</feature>